<protein>
    <recommendedName>
        <fullName evidence="3">Sel1 repeat family protein</fullName>
    </recommendedName>
</protein>
<dbReference type="AlphaFoldDB" id="A0A2P7QRC7"/>
<gene>
    <name evidence="1" type="ORF">C7I55_09410</name>
</gene>
<sequence length="121" mass="13584">MWTAYARALEILEGRASGHALAIIRKLARRGFAPALNVLSDYVPKAVAIRLLRSAARRGHAASAYNLAITYLNGGDMGRYRAALARAAKLDPDAREELRSFKTRFPHEVMRSHRRLEPDRD</sequence>
<dbReference type="Proteomes" id="UP000241167">
    <property type="component" value="Unassembled WGS sequence"/>
</dbReference>
<reference evidence="1 2" key="1">
    <citation type="submission" date="2018-03" db="EMBL/GenBank/DDBJ databases">
        <title>The draft genome of Sphingosinicella sp. GL-C-18.</title>
        <authorList>
            <person name="Liu L."/>
            <person name="Li L."/>
            <person name="Liang L."/>
            <person name="Zhang X."/>
            <person name="Wang T."/>
        </authorList>
    </citation>
    <scope>NUCLEOTIDE SEQUENCE [LARGE SCALE GENOMIC DNA]</scope>
    <source>
        <strain evidence="1 2">GL-C-18</strain>
    </source>
</reference>
<evidence type="ECO:0008006" key="3">
    <source>
        <dbReference type="Google" id="ProtNLM"/>
    </source>
</evidence>
<dbReference type="InterPro" id="IPR011990">
    <property type="entry name" value="TPR-like_helical_dom_sf"/>
</dbReference>
<dbReference type="EMBL" id="PXYI01000003">
    <property type="protein sequence ID" value="PSJ40538.1"/>
    <property type="molecule type" value="Genomic_DNA"/>
</dbReference>
<evidence type="ECO:0000313" key="1">
    <source>
        <dbReference type="EMBL" id="PSJ40538.1"/>
    </source>
</evidence>
<comment type="caution">
    <text evidence="1">The sequence shown here is derived from an EMBL/GenBank/DDBJ whole genome shotgun (WGS) entry which is preliminary data.</text>
</comment>
<keyword evidence="2" id="KW-1185">Reference proteome</keyword>
<accession>A0A2P7QRC7</accession>
<dbReference type="SUPFAM" id="SSF81901">
    <property type="entry name" value="HCP-like"/>
    <property type="match status" value="1"/>
</dbReference>
<dbReference type="Gene3D" id="1.25.40.10">
    <property type="entry name" value="Tetratricopeptide repeat domain"/>
    <property type="match status" value="1"/>
</dbReference>
<evidence type="ECO:0000313" key="2">
    <source>
        <dbReference type="Proteomes" id="UP000241167"/>
    </source>
</evidence>
<proteinExistence type="predicted"/>
<name>A0A2P7QRC7_9SPHN</name>
<organism evidence="1 2">
    <name type="scientific">Allosphingosinicella deserti</name>
    <dbReference type="NCBI Taxonomy" id="2116704"/>
    <lineage>
        <taxon>Bacteria</taxon>
        <taxon>Pseudomonadati</taxon>
        <taxon>Pseudomonadota</taxon>
        <taxon>Alphaproteobacteria</taxon>
        <taxon>Sphingomonadales</taxon>
        <taxon>Sphingomonadaceae</taxon>
        <taxon>Allosphingosinicella</taxon>
    </lineage>
</organism>